<evidence type="ECO:0000313" key="4">
    <source>
        <dbReference type="Proteomes" id="UP000264541"/>
    </source>
</evidence>
<keyword evidence="4" id="KW-1185">Reference proteome</keyword>
<name>A0A372LQH5_9BACI</name>
<dbReference type="Proteomes" id="UP000264541">
    <property type="component" value="Unassembled WGS sequence"/>
</dbReference>
<reference evidence="3 4" key="1">
    <citation type="submission" date="2018-08" db="EMBL/GenBank/DDBJ databases">
        <title>Bacillus chawlae sp. nov., Bacillus glennii sp. nov., and Bacillus saganii sp. nov. Isolated from the Vehicle Assembly Building at Kennedy Space Center where the Viking Spacecraft were Assembled.</title>
        <authorList>
            <person name="Seuylemezian A."/>
            <person name="Vaishampayan P."/>
        </authorList>
    </citation>
    <scope>NUCLEOTIDE SEQUENCE [LARGE SCALE GENOMIC DNA]</scope>
    <source>
        <strain evidence="3 4">V47-23a</strain>
    </source>
</reference>
<feature type="region of interest" description="Disordered" evidence="1">
    <location>
        <begin position="23"/>
        <end position="66"/>
    </location>
</feature>
<evidence type="ECO:0000313" key="3">
    <source>
        <dbReference type="EMBL" id="RFU70455.1"/>
    </source>
</evidence>
<feature type="signal peptide" evidence="2">
    <location>
        <begin position="1"/>
        <end position="24"/>
    </location>
</feature>
<proteinExistence type="predicted"/>
<feature type="compositionally biased region" description="Acidic residues" evidence="1">
    <location>
        <begin position="26"/>
        <end position="66"/>
    </location>
</feature>
<protein>
    <recommendedName>
        <fullName evidence="5">Lipoprotein</fullName>
    </recommendedName>
</protein>
<evidence type="ECO:0000256" key="2">
    <source>
        <dbReference type="SAM" id="SignalP"/>
    </source>
</evidence>
<sequence>MKFKNLLLSIPLSAGLLVAGCAEADPAPEDDNMEEQDNMELEVPEADEENLDKDEPDMTEEPSEEQ</sequence>
<dbReference type="PROSITE" id="PS51257">
    <property type="entry name" value="PROKAR_LIPOPROTEIN"/>
    <property type="match status" value="1"/>
</dbReference>
<accession>A0A372LQH5</accession>
<keyword evidence="2" id="KW-0732">Signal</keyword>
<evidence type="ECO:0000256" key="1">
    <source>
        <dbReference type="SAM" id="MobiDB-lite"/>
    </source>
</evidence>
<organism evidence="3 4">
    <name type="scientific">Peribacillus saganii</name>
    <dbReference type="NCBI Taxonomy" id="2303992"/>
    <lineage>
        <taxon>Bacteria</taxon>
        <taxon>Bacillati</taxon>
        <taxon>Bacillota</taxon>
        <taxon>Bacilli</taxon>
        <taxon>Bacillales</taxon>
        <taxon>Bacillaceae</taxon>
        <taxon>Peribacillus</taxon>
    </lineage>
</organism>
<evidence type="ECO:0008006" key="5">
    <source>
        <dbReference type="Google" id="ProtNLM"/>
    </source>
</evidence>
<dbReference type="EMBL" id="QVTE01000016">
    <property type="protein sequence ID" value="RFU70455.1"/>
    <property type="molecule type" value="Genomic_DNA"/>
</dbReference>
<dbReference type="AlphaFoldDB" id="A0A372LQH5"/>
<feature type="chain" id="PRO_5016672211" description="Lipoprotein" evidence="2">
    <location>
        <begin position="25"/>
        <end position="66"/>
    </location>
</feature>
<gene>
    <name evidence="3" type="ORF">D0469_07465</name>
</gene>
<comment type="caution">
    <text evidence="3">The sequence shown here is derived from an EMBL/GenBank/DDBJ whole genome shotgun (WGS) entry which is preliminary data.</text>
</comment>